<organism evidence="1 3">
    <name type="scientific">Gymnopus androsaceus JB14</name>
    <dbReference type="NCBI Taxonomy" id="1447944"/>
    <lineage>
        <taxon>Eukaryota</taxon>
        <taxon>Fungi</taxon>
        <taxon>Dikarya</taxon>
        <taxon>Basidiomycota</taxon>
        <taxon>Agaricomycotina</taxon>
        <taxon>Agaricomycetes</taxon>
        <taxon>Agaricomycetidae</taxon>
        <taxon>Agaricales</taxon>
        <taxon>Marasmiineae</taxon>
        <taxon>Omphalotaceae</taxon>
        <taxon>Gymnopus</taxon>
    </lineage>
</organism>
<accession>A0A6A4GDS0</accession>
<dbReference type="EMBL" id="ML769944">
    <property type="protein sequence ID" value="KAE9385792.1"/>
    <property type="molecule type" value="Genomic_DNA"/>
</dbReference>
<evidence type="ECO:0000313" key="2">
    <source>
        <dbReference type="EMBL" id="KAE9385792.1"/>
    </source>
</evidence>
<dbReference type="AlphaFoldDB" id="A0A6A4GDS0"/>
<keyword evidence="3" id="KW-1185">Reference proteome</keyword>
<evidence type="ECO:0000313" key="3">
    <source>
        <dbReference type="Proteomes" id="UP000799118"/>
    </source>
</evidence>
<sequence length="94" mass="11010">MPGYYNKPKYRSSNDCWMQCSSLHDGESREKVRSHKHVRIHSHRLYYVTLGLTQGTSHDQCRTRTTRTQQELLAASRTRVEDILSAWNFATVLL</sequence>
<dbReference type="EMBL" id="ML770357">
    <property type="protein sequence ID" value="KAE9383702.1"/>
    <property type="molecule type" value="Genomic_DNA"/>
</dbReference>
<proteinExistence type="predicted"/>
<name>A0A6A4GDS0_9AGAR</name>
<dbReference type="Proteomes" id="UP000799118">
    <property type="component" value="Unassembled WGS sequence"/>
</dbReference>
<protein>
    <submittedName>
        <fullName evidence="1">Uncharacterized protein</fullName>
    </submittedName>
</protein>
<evidence type="ECO:0000313" key="1">
    <source>
        <dbReference type="EMBL" id="KAE9383702.1"/>
    </source>
</evidence>
<reference evidence="1" key="1">
    <citation type="journal article" date="2019" name="Environ. Microbiol.">
        <title>Fungal ecological strategies reflected in gene transcription - a case study of two litter decomposers.</title>
        <authorList>
            <person name="Barbi F."/>
            <person name="Kohler A."/>
            <person name="Barry K."/>
            <person name="Baskaran P."/>
            <person name="Daum C."/>
            <person name="Fauchery L."/>
            <person name="Ihrmark K."/>
            <person name="Kuo A."/>
            <person name="LaButti K."/>
            <person name="Lipzen A."/>
            <person name="Morin E."/>
            <person name="Grigoriev I.V."/>
            <person name="Henrissat B."/>
            <person name="Lindahl B."/>
            <person name="Martin F."/>
        </authorList>
    </citation>
    <scope>NUCLEOTIDE SEQUENCE</scope>
    <source>
        <strain evidence="1">JB14</strain>
    </source>
</reference>
<gene>
    <name evidence="2" type="ORF">BT96DRAFT_567530</name>
    <name evidence="1" type="ORF">BT96DRAFT_723011</name>
</gene>